<dbReference type="Pfam" id="PF11142">
    <property type="entry name" value="DUF2917"/>
    <property type="match status" value="1"/>
</dbReference>
<organism evidence="1 2">
    <name type="scientific">Paraherbaspirillum soli</name>
    <dbReference type="NCBI Taxonomy" id="631222"/>
    <lineage>
        <taxon>Bacteria</taxon>
        <taxon>Pseudomonadati</taxon>
        <taxon>Pseudomonadota</taxon>
        <taxon>Betaproteobacteria</taxon>
        <taxon>Burkholderiales</taxon>
        <taxon>Oxalobacteraceae</taxon>
        <taxon>Paraherbaspirillum</taxon>
    </lineage>
</organism>
<sequence>MQTGHTQLTIAGGCTLAGIADSPRTLRVLSGQVWITFEGQPEDHWLRAGRSLALLPGRMVVVESDSADSRIELTCPPQRGLLTALLSALSRLRDPGFHPATNVFGLDRVDS</sequence>
<evidence type="ECO:0000313" key="1">
    <source>
        <dbReference type="EMBL" id="MFC5473972.1"/>
    </source>
</evidence>
<dbReference type="EMBL" id="JBHSMT010000013">
    <property type="protein sequence ID" value="MFC5473972.1"/>
    <property type="molecule type" value="Genomic_DNA"/>
</dbReference>
<evidence type="ECO:0000313" key="2">
    <source>
        <dbReference type="Proteomes" id="UP001596045"/>
    </source>
</evidence>
<name>A0ABW0M9K9_9BURK</name>
<comment type="caution">
    <text evidence="1">The sequence shown here is derived from an EMBL/GenBank/DDBJ whole genome shotgun (WGS) entry which is preliminary data.</text>
</comment>
<proteinExistence type="predicted"/>
<dbReference type="RefSeq" id="WP_378996988.1">
    <property type="nucleotide sequence ID" value="NZ_JBHSMT010000013.1"/>
</dbReference>
<reference evidence="2" key="1">
    <citation type="journal article" date="2019" name="Int. J. Syst. Evol. Microbiol.">
        <title>The Global Catalogue of Microorganisms (GCM) 10K type strain sequencing project: providing services to taxonomists for standard genome sequencing and annotation.</title>
        <authorList>
            <consortium name="The Broad Institute Genomics Platform"/>
            <consortium name="The Broad Institute Genome Sequencing Center for Infectious Disease"/>
            <person name="Wu L."/>
            <person name="Ma J."/>
        </authorList>
    </citation>
    <scope>NUCLEOTIDE SEQUENCE [LARGE SCALE GENOMIC DNA]</scope>
    <source>
        <strain evidence="2">JCM 17066</strain>
    </source>
</reference>
<protein>
    <submittedName>
        <fullName evidence="1">DUF2917 domain-containing protein</fullName>
    </submittedName>
</protein>
<accession>A0ABW0M9K9</accession>
<dbReference type="Proteomes" id="UP001596045">
    <property type="component" value="Unassembled WGS sequence"/>
</dbReference>
<gene>
    <name evidence="1" type="ORF">ACFPM8_08360</name>
</gene>
<keyword evidence="2" id="KW-1185">Reference proteome</keyword>
<dbReference type="InterPro" id="IPR021317">
    <property type="entry name" value="DUF2917"/>
</dbReference>